<feature type="domain" description="SUF system FeS cluster assembly SufBD core" evidence="2">
    <location>
        <begin position="177"/>
        <end position="408"/>
    </location>
</feature>
<accession>A0ABQ1GF97</accession>
<evidence type="ECO:0000313" key="4">
    <source>
        <dbReference type="EMBL" id="GGA42514.1"/>
    </source>
</evidence>
<evidence type="ECO:0000313" key="5">
    <source>
        <dbReference type="Proteomes" id="UP000617979"/>
    </source>
</evidence>
<evidence type="ECO:0000259" key="2">
    <source>
        <dbReference type="Pfam" id="PF01458"/>
    </source>
</evidence>
<evidence type="ECO:0000259" key="3">
    <source>
        <dbReference type="Pfam" id="PF19295"/>
    </source>
</evidence>
<dbReference type="InterPro" id="IPR045595">
    <property type="entry name" value="SufBD_N"/>
</dbReference>
<comment type="similarity">
    <text evidence="1">Belongs to the iron-sulfur cluster assembly SufBD family.</text>
</comment>
<dbReference type="PANTHER" id="PTHR30508">
    <property type="entry name" value="FES CLUSTER ASSEMBLY PROTEIN SUF"/>
    <property type="match status" value="1"/>
</dbReference>
<protein>
    <submittedName>
        <fullName evidence="4">FeS cluster assembly protein SufD</fullName>
    </submittedName>
</protein>
<dbReference type="InterPro" id="IPR000825">
    <property type="entry name" value="SUF_FeS_clus_asmbl_SufBD_core"/>
</dbReference>
<dbReference type="NCBIfam" id="TIGR01981">
    <property type="entry name" value="sufD"/>
    <property type="match status" value="1"/>
</dbReference>
<organism evidence="4 5">
    <name type="scientific">Kroppenstedtia guangzhouensis</name>
    <dbReference type="NCBI Taxonomy" id="1274356"/>
    <lineage>
        <taxon>Bacteria</taxon>
        <taxon>Bacillati</taxon>
        <taxon>Bacillota</taxon>
        <taxon>Bacilli</taxon>
        <taxon>Bacillales</taxon>
        <taxon>Thermoactinomycetaceae</taxon>
        <taxon>Kroppenstedtia</taxon>
    </lineage>
</organism>
<name>A0ABQ1GF97_9BACL</name>
<dbReference type="Pfam" id="PF19295">
    <property type="entry name" value="SufBD_N"/>
    <property type="match status" value="1"/>
</dbReference>
<gene>
    <name evidence="4" type="primary">sufD</name>
    <name evidence="4" type="ORF">GCM10007416_14420</name>
</gene>
<keyword evidence="5" id="KW-1185">Reference proteome</keyword>
<dbReference type="Pfam" id="PF01458">
    <property type="entry name" value="SUFBD_core"/>
    <property type="match status" value="1"/>
</dbReference>
<reference evidence="5" key="1">
    <citation type="journal article" date="2019" name="Int. J. Syst. Evol. Microbiol.">
        <title>The Global Catalogue of Microorganisms (GCM) 10K type strain sequencing project: providing services to taxonomists for standard genome sequencing and annotation.</title>
        <authorList>
            <consortium name="The Broad Institute Genomics Platform"/>
            <consortium name="The Broad Institute Genome Sequencing Center for Infectious Disease"/>
            <person name="Wu L."/>
            <person name="Ma J."/>
        </authorList>
    </citation>
    <scope>NUCLEOTIDE SEQUENCE [LARGE SCALE GENOMIC DNA]</scope>
    <source>
        <strain evidence="5">CGMCC 1.12404</strain>
    </source>
</reference>
<feature type="domain" description="SUF system FeS cluster assembly SufBD N-terminal" evidence="3">
    <location>
        <begin position="105"/>
        <end position="173"/>
    </location>
</feature>
<dbReference type="PANTHER" id="PTHR30508:SF1">
    <property type="entry name" value="UPF0051 PROTEIN ABCI8, CHLOROPLASTIC-RELATED"/>
    <property type="match status" value="1"/>
</dbReference>
<comment type="caution">
    <text evidence="4">The sequence shown here is derived from an EMBL/GenBank/DDBJ whole genome shotgun (WGS) entry which is preliminary data.</text>
</comment>
<proteinExistence type="inferred from homology"/>
<evidence type="ECO:0000256" key="1">
    <source>
        <dbReference type="ARBA" id="ARBA00043967"/>
    </source>
</evidence>
<dbReference type="InterPro" id="IPR055346">
    <property type="entry name" value="Fe-S_cluster_assembly_SufBD"/>
</dbReference>
<dbReference type="Proteomes" id="UP000617979">
    <property type="component" value="Unassembled WGS sequence"/>
</dbReference>
<dbReference type="SUPFAM" id="SSF101960">
    <property type="entry name" value="Stabilizer of iron transporter SufD"/>
    <property type="match status" value="1"/>
</dbReference>
<dbReference type="EMBL" id="BMEX01000004">
    <property type="protein sequence ID" value="GGA42514.1"/>
    <property type="molecule type" value="Genomic_DNA"/>
</dbReference>
<dbReference type="InterPro" id="IPR011542">
    <property type="entry name" value="SUF_FeS_clus_asmbl_SufD"/>
</dbReference>
<dbReference type="InterPro" id="IPR037284">
    <property type="entry name" value="SUF_FeS_clus_asmbl_SufBD_sf"/>
</dbReference>
<sequence>MMNVDTGQRFDRETIIQLSQSQQEPDWMLQRRLRAWDRIGQLPFPKPEKTRIDRWNFTDFQPVQEEEGLASPEELPEELRSYISGDETDNLFIQKNSSPIFCRLSRELLAQGVLFMDLPTAVRDHGELVQKYFMTDGIQPEEQKLTALHAAWVSGGIFLYVPKDVTVETPFQVLFWAKGKGIGTFPHLLVVAEAGSDVNVVANYISDPDTEAVINGATEVFAGDNSRVRIASLHTQGQGVTEAAYRRTVVGRDADLKWIVGDLNSGKTLSDNTTHMKGSGGNARIKGITVGSGDQRSNITSTVYHWGTHTESDMTVRGVMKDQAQTILNGITKIEKGARKANGVQAEKVLMLSEEARGDANPILLIDENDVQAGHAASVGRIDPIQMFYLMSRGLTRQEAERLLIFGFVGPILETIPFESLRERITSVIERKLG</sequence>